<dbReference type="GO" id="GO:0071944">
    <property type="term" value="C:cell periphery"/>
    <property type="evidence" value="ECO:0007669"/>
    <property type="project" value="TreeGrafter"/>
</dbReference>
<accession>A0A0D8XYP3</accession>
<dbReference type="OrthoDB" id="5832666at2759"/>
<keyword evidence="2 4" id="KW-0812">Transmembrane</keyword>
<dbReference type="AlphaFoldDB" id="A0A0D8XYP3"/>
<keyword evidence="6" id="KW-1185">Reference proteome</keyword>
<feature type="transmembrane region" description="Helical" evidence="4">
    <location>
        <begin position="102"/>
        <end position="123"/>
    </location>
</feature>
<keyword evidence="3 4" id="KW-0472">Membrane</keyword>
<dbReference type="GO" id="GO:0016020">
    <property type="term" value="C:membrane"/>
    <property type="evidence" value="ECO:0007669"/>
    <property type="project" value="UniProtKB-SubCell"/>
</dbReference>
<keyword evidence="4" id="KW-1133">Transmembrane helix</keyword>
<evidence type="ECO:0000256" key="3">
    <source>
        <dbReference type="ARBA" id="ARBA00023136"/>
    </source>
</evidence>
<dbReference type="GO" id="GO:0006031">
    <property type="term" value="P:chitin biosynthetic process"/>
    <property type="evidence" value="ECO:0007669"/>
    <property type="project" value="TreeGrafter"/>
</dbReference>
<dbReference type="STRING" id="29172.A0A0D8XYP3"/>
<evidence type="ECO:0000256" key="2">
    <source>
        <dbReference type="ARBA" id="ARBA00022692"/>
    </source>
</evidence>
<dbReference type="InterPro" id="IPR004835">
    <property type="entry name" value="Chitin_synth"/>
</dbReference>
<dbReference type="PANTHER" id="PTHR22914">
    <property type="entry name" value="CHITIN SYNTHASE"/>
    <property type="match status" value="1"/>
</dbReference>
<sequence length="188" mass="22127">MDSEEEHFWMDVIEKYLSPLKLDPKEQERIRAALIELRNKVVSTFFMVNIVFIIIILVLQLQKDCLHIEWPVGPKFNHTVRPCNGNNKEEIWVVTRLQLEPLGLVFLVFFMSILIIQFLAMLCHRFGTLAHIIASTELFCFRKTVGKLSEEELVVQNAVEIARELQAIRGLDEKNHRDMVIFIYWLIF</sequence>
<protein>
    <submittedName>
        <fullName evidence="5">Uncharacterized protein</fullName>
    </submittedName>
</protein>
<evidence type="ECO:0000256" key="1">
    <source>
        <dbReference type="ARBA" id="ARBA00004141"/>
    </source>
</evidence>
<comment type="subcellular location">
    <subcellularLocation>
        <location evidence="1">Membrane</location>
        <topology evidence="1">Multi-pass membrane protein</topology>
    </subcellularLocation>
</comment>
<gene>
    <name evidence="5" type="ORF">DICVIV_04088</name>
</gene>
<reference evidence="5 6" key="1">
    <citation type="submission" date="2013-11" db="EMBL/GenBank/DDBJ databases">
        <title>Draft genome of the bovine lungworm Dictyocaulus viviparus.</title>
        <authorList>
            <person name="Mitreva M."/>
        </authorList>
    </citation>
    <scope>NUCLEOTIDE SEQUENCE [LARGE SCALE GENOMIC DNA]</scope>
    <source>
        <strain evidence="5 6">HannoverDv2000</strain>
    </source>
</reference>
<reference evidence="6" key="2">
    <citation type="journal article" date="2016" name="Sci. Rep.">
        <title>Dictyocaulus viviparus genome, variome and transcriptome elucidate lungworm biology and support future intervention.</title>
        <authorList>
            <person name="McNulty S.N."/>
            <person name="Strube C."/>
            <person name="Rosa B.A."/>
            <person name="Martin J.C."/>
            <person name="Tyagi R."/>
            <person name="Choi Y.J."/>
            <person name="Wang Q."/>
            <person name="Hallsworth Pepin K."/>
            <person name="Zhang X."/>
            <person name="Ozersky P."/>
            <person name="Wilson R.K."/>
            <person name="Sternberg P.W."/>
            <person name="Gasser R.B."/>
            <person name="Mitreva M."/>
        </authorList>
    </citation>
    <scope>NUCLEOTIDE SEQUENCE [LARGE SCALE GENOMIC DNA]</scope>
    <source>
        <strain evidence="6">HannoverDv2000</strain>
    </source>
</reference>
<dbReference type="Proteomes" id="UP000053766">
    <property type="component" value="Unassembled WGS sequence"/>
</dbReference>
<proteinExistence type="predicted"/>
<dbReference type="GO" id="GO:0004100">
    <property type="term" value="F:chitin synthase activity"/>
    <property type="evidence" value="ECO:0007669"/>
    <property type="project" value="InterPro"/>
</dbReference>
<organism evidence="5 6">
    <name type="scientific">Dictyocaulus viviparus</name>
    <name type="common">Bovine lungworm</name>
    <dbReference type="NCBI Taxonomy" id="29172"/>
    <lineage>
        <taxon>Eukaryota</taxon>
        <taxon>Metazoa</taxon>
        <taxon>Ecdysozoa</taxon>
        <taxon>Nematoda</taxon>
        <taxon>Chromadorea</taxon>
        <taxon>Rhabditida</taxon>
        <taxon>Rhabditina</taxon>
        <taxon>Rhabditomorpha</taxon>
        <taxon>Strongyloidea</taxon>
        <taxon>Metastrongylidae</taxon>
        <taxon>Dictyocaulus</taxon>
    </lineage>
</organism>
<evidence type="ECO:0000313" key="6">
    <source>
        <dbReference type="Proteomes" id="UP000053766"/>
    </source>
</evidence>
<dbReference type="EMBL" id="KN716224">
    <property type="protein sequence ID" value="KJH49748.1"/>
    <property type="molecule type" value="Genomic_DNA"/>
</dbReference>
<dbReference type="PANTHER" id="PTHR22914:SF42">
    <property type="entry name" value="CHITIN SYNTHASE"/>
    <property type="match status" value="1"/>
</dbReference>
<name>A0A0D8XYP3_DICVI</name>
<evidence type="ECO:0000313" key="5">
    <source>
        <dbReference type="EMBL" id="KJH49748.1"/>
    </source>
</evidence>
<evidence type="ECO:0000256" key="4">
    <source>
        <dbReference type="SAM" id="Phobius"/>
    </source>
</evidence>
<feature type="transmembrane region" description="Helical" evidence="4">
    <location>
        <begin position="41"/>
        <end position="61"/>
    </location>
</feature>